<name>A0A8X6L9R3_TRICU</name>
<keyword evidence="2" id="KW-1185">Reference proteome</keyword>
<comment type="caution">
    <text evidence="1">The sequence shown here is derived from an EMBL/GenBank/DDBJ whole genome shotgun (WGS) entry which is preliminary data.</text>
</comment>
<proteinExistence type="predicted"/>
<organism evidence="1 2">
    <name type="scientific">Trichonephila clavata</name>
    <name type="common">Joro spider</name>
    <name type="synonym">Nephila clavata</name>
    <dbReference type="NCBI Taxonomy" id="2740835"/>
    <lineage>
        <taxon>Eukaryota</taxon>
        <taxon>Metazoa</taxon>
        <taxon>Ecdysozoa</taxon>
        <taxon>Arthropoda</taxon>
        <taxon>Chelicerata</taxon>
        <taxon>Arachnida</taxon>
        <taxon>Araneae</taxon>
        <taxon>Araneomorphae</taxon>
        <taxon>Entelegynae</taxon>
        <taxon>Araneoidea</taxon>
        <taxon>Nephilidae</taxon>
        <taxon>Trichonephila</taxon>
    </lineage>
</organism>
<dbReference type="Proteomes" id="UP000887116">
    <property type="component" value="Unassembled WGS sequence"/>
</dbReference>
<dbReference type="EMBL" id="BMAO01015278">
    <property type="protein sequence ID" value="GFR00717.1"/>
    <property type="molecule type" value="Genomic_DNA"/>
</dbReference>
<evidence type="ECO:0000313" key="2">
    <source>
        <dbReference type="Proteomes" id="UP000887116"/>
    </source>
</evidence>
<evidence type="ECO:0000313" key="1">
    <source>
        <dbReference type="EMBL" id="GFR00717.1"/>
    </source>
</evidence>
<reference evidence="1" key="1">
    <citation type="submission" date="2020-07" db="EMBL/GenBank/DDBJ databases">
        <title>Multicomponent nature underlies the extraordinary mechanical properties of spider dragline silk.</title>
        <authorList>
            <person name="Kono N."/>
            <person name="Nakamura H."/>
            <person name="Mori M."/>
            <person name="Yoshida Y."/>
            <person name="Ohtoshi R."/>
            <person name="Malay A.D."/>
            <person name="Moran D.A.P."/>
            <person name="Tomita M."/>
            <person name="Numata K."/>
            <person name="Arakawa K."/>
        </authorList>
    </citation>
    <scope>NUCLEOTIDE SEQUENCE</scope>
</reference>
<gene>
    <name evidence="1" type="ORF">TNCT_414401</name>
</gene>
<accession>A0A8X6L9R3</accession>
<sequence length="70" mass="8048">MYGKVQKVFTCRFRKPDPTRLATKTLVNKFRQTDSDADGQCLGRSSALQAFYIVQKMSHSYPLRIYQVTG</sequence>
<dbReference type="AlphaFoldDB" id="A0A8X6L9R3"/>
<protein>
    <submittedName>
        <fullName evidence="1">Uncharacterized protein</fullName>
    </submittedName>
</protein>